<dbReference type="GO" id="GO:0016491">
    <property type="term" value="F:oxidoreductase activity"/>
    <property type="evidence" value="ECO:0007669"/>
    <property type="project" value="UniProtKB-KW"/>
</dbReference>
<dbReference type="Pfam" id="PF01408">
    <property type="entry name" value="GFO_IDH_MocA"/>
    <property type="match status" value="1"/>
</dbReference>
<comment type="caution">
    <text evidence="5">The sequence shown here is derived from an EMBL/GenBank/DDBJ whole genome shotgun (WGS) entry which is preliminary data.</text>
</comment>
<dbReference type="RefSeq" id="WP_193182252.1">
    <property type="nucleotide sequence ID" value="NZ_JACVXA010000025.1"/>
</dbReference>
<evidence type="ECO:0000259" key="3">
    <source>
        <dbReference type="Pfam" id="PF01408"/>
    </source>
</evidence>
<reference evidence="5" key="1">
    <citation type="submission" date="2020-09" db="EMBL/GenBank/DDBJ databases">
        <title>A novel bacterium of genus Mangrovicoccus, isolated from South China Sea.</title>
        <authorList>
            <person name="Huang H."/>
            <person name="Mo K."/>
            <person name="Hu Y."/>
        </authorList>
    </citation>
    <scope>NUCLEOTIDE SEQUENCE</scope>
    <source>
        <strain evidence="5">HB182678</strain>
    </source>
</reference>
<dbReference type="InterPro" id="IPR036291">
    <property type="entry name" value="NAD(P)-bd_dom_sf"/>
</dbReference>
<evidence type="ECO:0000313" key="5">
    <source>
        <dbReference type="EMBL" id="MBE3638550.1"/>
    </source>
</evidence>
<gene>
    <name evidence="5" type="ORF">ICN82_10075</name>
</gene>
<sequence>MTPLGIGIIGCGVISDIYMKNCALFPQIRLAALADLNMEAAAARGARYGVPAVTVEDLMRREDVDIVLNLTIPKAHVEVGLRALEAGKHVYAEKPLAGTVADGRRLVEAAEARGLRLGSAPDTFLGGSHQTARALLDAGRIGRATAGTATMMVAGHERWHPNPDFYYAGEGAGPLMDMGPYYVTAMVNLLGPVARVTGMAAKGRDSRVIATGPRAGTEIPVEVPTHVTGVMEFVSGALVQIVTSFDVKAHRHGPLELYGTGGAMLIPDPNRFDGEVMLHDGDWQAQPMRHAHGDGNYRGLGLADMAAAIAAGRDHRASGRLALHVLEVMEALLRSAGSGRAETLTTTCERPASLPEGEATGRFEETEMAQ</sequence>
<accession>A0A8J7CHR1</accession>
<dbReference type="SUPFAM" id="SSF55347">
    <property type="entry name" value="Glyceraldehyde-3-phosphate dehydrogenase-like, C-terminal domain"/>
    <property type="match status" value="1"/>
</dbReference>
<proteinExistence type="predicted"/>
<feature type="domain" description="Gfo/Idh/MocA-like oxidoreductase N-terminal" evidence="3">
    <location>
        <begin position="5"/>
        <end position="117"/>
    </location>
</feature>
<evidence type="ECO:0000256" key="1">
    <source>
        <dbReference type="ARBA" id="ARBA00023002"/>
    </source>
</evidence>
<dbReference type="AlphaFoldDB" id="A0A8J7CHR1"/>
<evidence type="ECO:0000259" key="4">
    <source>
        <dbReference type="Pfam" id="PF22725"/>
    </source>
</evidence>
<feature type="domain" description="GFO/IDH/MocA-like oxidoreductase" evidence="4">
    <location>
        <begin position="129"/>
        <end position="263"/>
    </location>
</feature>
<dbReference type="InterPro" id="IPR000683">
    <property type="entry name" value="Gfo/Idh/MocA-like_OxRdtase_N"/>
</dbReference>
<dbReference type="EMBL" id="JACVXA010000025">
    <property type="protein sequence ID" value="MBE3638550.1"/>
    <property type="molecule type" value="Genomic_DNA"/>
</dbReference>
<feature type="region of interest" description="Disordered" evidence="2">
    <location>
        <begin position="339"/>
        <end position="370"/>
    </location>
</feature>
<dbReference type="SUPFAM" id="SSF51735">
    <property type="entry name" value="NAD(P)-binding Rossmann-fold domains"/>
    <property type="match status" value="1"/>
</dbReference>
<dbReference type="InterPro" id="IPR055170">
    <property type="entry name" value="GFO_IDH_MocA-like_dom"/>
</dbReference>
<feature type="compositionally biased region" description="Basic and acidic residues" evidence="2">
    <location>
        <begin position="359"/>
        <end position="370"/>
    </location>
</feature>
<dbReference type="PANTHER" id="PTHR43818:SF11">
    <property type="entry name" value="BCDNA.GH03377"/>
    <property type="match status" value="1"/>
</dbReference>
<organism evidence="5 6">
    <name type="scientific">Mangrovicoccus algicola</name>
    <dbReference type="NCBI Taxonomy" id="2771008"/>
    <lineage>
        <taxon>Bacteria</taxon>
        <taxon>Pseudomonadati</taxon>
        <taxon>Pseudomonadota</taxon>
        <taxon>Alphaproteobacteria</taxon>
        <taxon>Rhodobacterales</taxon>
        <taxon>Paracoccaceae</taxon>
        <taxon>Mangrovicoccus</taxon>
    </lineage>
</organism>
<protein>
    <submittedName>
        <fullName evidence="5">Gfo/Idh/MocA family oxidoreductase</fullName>
    </submittedName>
</protein>
<dbReference type="GO" id="GO:0000166">
    <property type="term" value="F:nucleotide binding"/>
    <property type="evidence" value="ECO:0007669"/>
    <property type="project" value="InterPro"/>
</dbReference>
<dbReference type="Gene3D" id="3.40.50.720">
    <property type="entry name" value="NAD(P)-binding Rossmann-like Domain"/>
    <property type="match status" value="1"/>
</dbReference>
<keyword evidence="6" id="KW-1185">Reference proteome</keyword>
<dbReference type="Proteomes" id="UP000609121">
    <property type="component" value="Unassembled WGS sequence"/>
</dbReference>
<dbReference type="PANTHER" id="PTHR43818">
    <property type="entry name" value="BCDNA.GH03377"/>
    <property type="match status" value="1"/>
</dbReference>
<dbReference type="Pfam" id="PF22725">
    <property type="entry name" value="GFO_IDH_MocA_C3"/>
    <property type="match status" value="1"/>
</dbReference>
<name>A0A8J7CHR1_9RHOB</name>
<dbReference type="InterPro" id="IPR050463">
    <property type="entry name" value="Gfo/Idh/MocA_oxidrdct_glycsds"/>
</dbReference>
<dbReference type="Gene3D" id="3.30.360.10">
    <property type="entry name" value="Dihydrodipicolinate Reductase, domain 2"/>
    <property type="match status" value="1"/>
</dbReference>
<keyword evidence="1" id="KW-0560">Oxidoreductase</keyword>
<evidence type="ECO:0000313" key="6">
    <source>
        <dbReference type="Proteomes" id="UP000609121"/>
    </source>
</evidence>
<evidence type="ECO:0000256" key="2">
    <source>
        <dbReference type="SAM" id="MobiDB-lite"/>
    </source>
</evidence>